<dbReference type="EMBL" id="KL447271">
    <property type="protein sequence ID" value="KFO71680.1"/>
    <property type="molecule type" value="Genomic_DNA"/>
</dbReference>
<feature type="non-terminal residue" evidence="2">
    <location>
        <position position="106"/>
    </location>
</feature>
<accession>A0A091FMF1</accession>
<reference evidence="2 3" key="1">
    <citation type="submission" date="2014-04" db="EMBL/GenBank/DDBJ databases">
        <title>Genome evolution of avian class.</title>
        <authorList>
            <person name="Zhang G."/>
            <person name="Li C."/>
        </authorList>
    </citation>
    <scope>NUCLEOTIDE SEQUENCE [LARGE SCALE GENOMIC DNA]</scope>
    <source>
        <strain evidence="2">BGI_N303</strain>
    </source>
</reference>
<feature type="transmembrane region" description="Helical" evidence="1">
    <location>
        <begin position="37"/>
        <end position="61"/>
    </location>
</feature>
<dbReference type="GO" id="GO:0030018">
    <property type="term" value="C:Z disc"/>
    <property type="evidence" value="ECO:0007669"/>
    <property type="project" value="TreeGrafter"/>
</dbReference>
<keyword evidence="1" id="KW-0472">Membrane</keyword>
<gene>
    <name evidence="2" type="ORF">N303_10011</name>
</gene>
<dbReference type="InterPro" id="IPR015925">
    <property type="entry name" value="Ryanodine_IP3_receptor"/>
</dbReference>
<dbReference type="GO" id="GO:0005790">
    <property type="term" value="C:smooth endoplasmic reticulum"/>
    <property type="evidence" value="ECO:0007669"/>
    <property type="project" value="TreeGrafter"/>
</dbReference>
<dbReference type="Proteomes" id="UP000053760">
    <property type="component" value="Unassembled WGS sequence"/>
</dbReference>
<dbReference type="GO" id="GO:0014808">
    <property type="term" value="P:release of sequestered calcium ion into cytosol by sarcoplasmic reticulum"/>
    <property type="evidence" value="ECO:0007669"/>
    <property type="project" value="TreeGrafter"/>
</dbReference>
<evidence type="ECO:0000256" key="1">
    <source>
        <dbReference type="SAM" id="Phobius"/>
    </source>
</evidence>
<feature type="non-terminal residue" evidence="2">
    <location>
        <position position="1"/>
    </location>
</feature>
<keyword evidence="1" id="KW-0812">Transmembrane</keyword>
<dbReference type="GO" id="GO:0042383">
    <property type="term" value="C:sarcolemma"/>
    <property type="evidence" value="ECO:0007669"/>
    <property type="project" value="TreeGrafter"/>
</dbReference>
<dbReference type="GO" id="GO:0006941">
    <property type="term" value="P:striated muscle contraction"/>
    <property type="evidence" value="ECO:0007669"/>
    <property type="project" value="TreeGrafter"/>
</dbReference>
<evidence type="ECO:0000313" key="2">
    <source>
        <dbReference type="EMBL" id="KFO71680.1"/>
    </source>
</evidence>
<keyword evidence="3" id="KW-1185">Reference proteome</keyword>
<dbReference type="GO" id="GO:0034704">
    <property type="term" value="C:calcium channel complex"/>
    <property type="evidence" value="ECO:0007669"/>
    <property type="project" value="TreeGrafter"/>
</dbReference>
<dbReference type="PANTHER" id="PTHR46399:SF10">
    <property type="entry name" value="RYANODINE RECEPTOR 1"/>
    <property type="match status" value="1"/>
</dbReference>
<keyword evidence="2" id="KW-0675">Receptor</keyword>
<protein>
    <submittedName>
        <fullName evidence="2">Ryanodine receptor 1</fullName>
    </submittedName>
</protein>
<name>A0A091FMF1_CUCCA</name>
<keyword evidence="1" id="KW-1133">Transmembrane helix</keyword>
<proteinExistence type="predicted"/>
<organism evidence="2 3">
    <name type="scientific">Cuculus canorus</name>
    <name type="common">Common cuckoo</name>
    <dbReference type="NCBI Taxonomy" id="55661"/>
    <lineage>
        <taxon>Eukaryota</taxon>
        <taxon>Metazoa</taxon>
        <taxon>Chordata</taxon>
        <taxon>Craniata</taxon>
        <taxon>Vertebrata</taxon>
        <taxon>Euteleostomi</taxon>
        <taxon>Archelosauria</taxon>
        <taxon>Archosauria</taxon>
        <taxon>Dinosauria</taxon>
        <taxon>Saurischia</taxon>
        <taxon>Theropoda</taxon>
        <taxon>Coelurosauria</taxon>
        <taxon>Aves</taxon>
        <taxon>Neognathae</taxon>
        <taxon>Neoaves</taxon>
        <taxon>Otidimorphae</taxon>
        <taxon>Cuculiformes</taxon>
        <taxon>Cuculidae</taxon>
        <taxon>Cuculus</taxon>
    </lineage>
</organism>
<dbReference type="PANTHER" id="PTHR46399">
    <property type="entry name" value="B30.2/SPRY DOMAIN-CONTAINING PROTEIN"/>
    <property type="match status" value="1"/>
</dbReference>
<dbReference type="GO" id="GO:0005219">
    <property type="term" value="F:ryanodine-sensitive calcium-release channel activity"/>
    <property type="evidence" value="ECO:0007669"/>
    <property type="project" value="TreeGrafter"/>
</dbReference>
<sequence>CYLFHMYVGVRAGGGIGDEIEDPAGDDYELYRVVFDITFFFFVIVILLAIIQVFFGGVVVAPPDPPLPPPSQTKCFICGIGSDYFDTTPHGFETHTLEEHNLANYM</sequence>
<dbReference type="GO" id="GO:0033017">
    <property type="term" value="C:sarcoplasmic reticulum membrane"/>
    <property type="evidence" value="ECO:0007669"/>
    <property type="project" value="TreeGrafter"/>
</dbReference>
<evidence type="ECO:0000313" key="3">
    <source>
        <dbReference type="Proteomes" id="UP000053760"/>
    </source>
</evidence>
<dbReference type="STRING" id="55661.A0A091FMF1"/>
<dbReference type="AlphaFoldDB" id="A0A091FMF1"/>